<name>A0A4C1Y383_EUMVA</name>
<proteinExistence type="predicted"/>
<evidence type="ECO:0000313" key="2">
    <source>
        <dbReference type="EMBL" id="GBP69434.1"/>
    </source>
</evidence>
<dbReference type="EMBL" id="BGZK01001040">
    <property type="protein sequence ID" value="GBP69434.1"/>
    <property type="molecule type" value="Genomic_DNA"/>
</dbReference>
<feature type="region of interest" description="Disordered" evidence="1">
    <location>
        <begin position="38"/>
        <end position="92"/>
    </location>
</feature>
<protein>
    <submittedName>
        <fullName evidence="2">Uncharacterized protein</fullName>
    </submittedName>
</protein>
<dbReference type="Proteomes" id="UP000299102">
    <property type="component" value="Unassembled WGS sequence"/>
</dbReference>
<feature type="compositionally biased region" description="Polar residues" evidence="1">
    <location>
        <begin position="45"/>
        <end position="64"/>
    </location>
</feature>
<feature type="compositionally biased region" description="Basic residues" evidence="1">
    <location>
        <begin position="82"/>
        <end position="92"/>
    </location>
</feature>
<feature type="compositionally biased region" description="Basic and acidic residues" evidence="1">
    <location>
        <begin position="153"/>
        <end position="175"/>
    </location>
</feature>
<gene>
    <name evidence="2" type="ORF">EVAR_52706_1</name>
</gene>
<feature type="region of interest" description="Disordered" evidence="1">
    <location>
        <begin position="152"/>
        <end position="184"/>
    </location>
</feature>
<comment type="caution">
    <text evidence="2">The sequence shown here is derived from an EMBL/GenBank/DDBJ whole genome shotgun (WGS) entry which is preliminary data.</text>
</comment>
<reference evidence="2 3" key="1">
    <citation type="journal article" date="2019" name="Commun. Biol.">
        <title>The bagworm genome reveals a unique fibroin gene that provides high tensile strength.</title>
        <authorList>
            <person name="Kono N."/>
            <person name="Nakamura H."/>
            <person name="Ohtoshi R."/>
            <person name="Tomita M."/>
            <person name="Numata K."/>
            <person name="Arakawa K."/>
        </authorList>
    </citation>
    <scope>NUCLEOTIDE SEQUENCE [LARGE SCALE GENOMIC DNA]</scope>
</reference>
<sequence length="184" mass="20815">MPRNRTSRGLSFFARLILLGHRRPRAAHAAGRAAALGPGVPFVTRQPQTTNVKGGTRSADQSSVPGHAHTKTNKLSHENKREHRKHKAQRKYLSKSLPSRYLTEVLLTRKPADDWKYSVTVTHSFRHQNTRLVFLGSTHNLNAVRTRVRHRLRGEGSGRAESRSGDTIVRRHDCRPPFTPKRGN</sequence>
<organism evidence="2 3">
    <name type="scientific">Eumeta variegata</name>
    <name type="common">Bagworm moth</name>
    <name type="synonym">Eumeta japonica</name>
    <dbReference type="NCBI Taxonomy" id="151549"/>
    <lineage>
        <taxon>Eukaryota</taxon>
        <taxon>Metazoa</taxon>
        <taxon>Ecdysozoa</taxon>
        <taxon>Arthropoda</taxon>
        <taxon>Hexapoda</taxon>
        <taxon>Insecta</taxon>
        <taxon>Pterygota</taxon>
        <taxon>Neoptera</taxon>
        <taxon>Endopterygota</taxon>
        <taxon>Lepidoptera</taxon>
        <taxon>Glossata</taxon>
        <taxon>Ditrysia</taxon>
        <taxon>Tineoidea</taxon>
        <taxon>Psychidae</taxon>
        <taxon>Oiketicinae</taxon>
        <taxon>Eumeta</taxon>
    </lineage>
</organism>
<accession>A0A4C1Y383</accession>
<evidence type="ECO:0000313" key="3">
    <source>
        <dbReference type="Proteomes" id="UP000299102"/>
    </source>
</evidence>
<evidence type="ECO:0000256" key="1">
    <source>
        <dbReference type="SAM" id="MobiDB-lite"/>
    </source>
</evidence>
<keyword evidence="3" id="KW-1185">Reference proteome</keyword>
<dbReference type="AlphaFoldDB" id="A0A4C1Y383"/>